<keyword evidence="3" id="KW-1185">Reference proteome</keyword>
<proteinExistence type="predicted"/>
<protein>
    <submittedName>
        <fullName evidence="2">Uncharacterized protein</fullName>
    </submittedName>
</protein>
<keyword evidence="1" id="KW-0472">Membrane</keyword>
<evidence type="ECO:0000313" key="2">
    <source>
        <dbReference type="EMBL" id="KAK7281038.1"/>
    </source>
</evidence>
<organism evidence="2 3">
    <name type="scientific">Crotalaria pallida</name>
    <name type="common">Smooth rattlebox</name>
    <name type="synonym">Crotalaria striata</name>
    <dbReference type="NCBI Taxonomy" id="3830"/>
    <lineage>
        <taxon>Eukaryota</taxon>
        <taxon>Viridiplantae</taxon>
        <taxon>Streptophyta</taxon>
        <taxon>Embryophyta</taxon>
        <taxon>Tracheophyta</taxon>
        <taxon>Spermatophyta</taxon>
        <taxon>Magnoliopsida</taxon>
        <taxon>eudicotyledons</taxon>
        <taxon>Gunneridae</taxon>
        <taxon>Pentapetalae</taxon>
        <taxon>rosids</taxon>
        <taxon>fabids</taxon>
        <taxon>Fabales</taxon>
        <taxon>Fabaceae</taxon>
        <taxon>Papilionoideae</taxon>
        <taxon>50 kb inversion clade</taxon>
        <taxon>genistoids sensu lato</taxon>
        <taxon>core genistoids</taxon>
        <taxon>Crotalarieae</taxon>
        <taxon>Crotalaria</taxon>
    </lineage>
</organism>
<feature type="transmembrane region" description="Helical" evidence="1">
    <location>
        <begin position="41"/>
        <end position="60"/>
    </location>
</feature>
<evidence type="ECO:0000256" key="1">
    <source>
        <dbReference type="SAM" id="Phobius"/>
    </source>
</evidence>
<dbReference type="AlphaFoldDB" id="A0AAN9FXJ3"/>
<feature type="transmembrane region" description="Helical" evidence="1">
    <location>
        <begin position="72"/>
        <end position="90"/>
    </location>
</feature>
<gene>
    <name evidence="2" type="ORF">RIF29_08682</name>
</gene>
<keyword evidence="1" id="KW-1133">Transmembrane helix</keyword>
<name>A0AAN9FXJ3_CROPI</name>
<keyword evidence="1" id="KW-0812">Transmembrane</keyword>
<accession>A0AAN9FXJ3</accession>
<evidence type="ECO:0000313" key="3">
    <source>
        <dbReference type="Proteomes" id="UP001372338"/>
    </source>
</evidence>
<dbReference type="EMBL" id="JAYWIO010000002">
    <property type="protein sequence ID" value="KAK7281038.1"/>
    <property type="molecule type" value="Genomic_DNA"/>
</dbReference>
<dbReference type="Proteomes" id="UP001372338">
    <property type="component" value="Unassembled WGS sequence"/>
</dbReference>
<sequence length="113" mass="13467">MQKLMLNYVFLLSPTEFWYCCAYADPLGWQVHWLTLLLRRYFATSTTLYAKWPILITFASLLSSSSSFCNSFLNFFFLFLIFYSPFLLYLQKLTNTLVLLVSRVFFEISHLLR</sequence>
<reference evidence="2 3" key="1">
    <citation type="submission" date="2024-01" db="EMBL/GenBank/DDBJ databases">
        <title>The genomes of 5 underutilized Papilionoideae crops provide insights into root nodulation and disease resistanc.</title>
        <authorList>
            <person name="Yuan L."/>
        </authorList>
    </citation>
    <scope>NUCLEOTIDE SEQUENCE [LARGE SCALE GENOMIC DNA]</scope>
    <source>
        <strain evidence="2">ZHUSHIDOU_FW_LH</strain>
        <tissue evidence="2">Leaf</tissue>
    </source>
</reference>
<comment type="caution">
    <text evidence="2">The sequence shown here is derived from an EMBL/GenBank/DDBJ whole genome shotgun (WGS) entry which is preliminary data.</text>
</comment>